<name>A0ABV9AYE0_9ACTN</name>
<comment type="similarity">
    <text evidence="2">Belongs to the short-chain dehydrogenases/reductases (SDR) family.</text>
</comment>
<sequence>MSGWSAHDIPDQSGRVAVVTGANSGLGYVAARELARRGARVVLACRSEARGRAAVERLRGEVPGADAEFGRLDLGDLASVREFGTSYEGRLDLLLNNAGVMALPYGTTADGFETQFGVNHLGHFALTGLLLPALLGTPGGGAGPARIVTVSSMAHLLGSIDLGDLGDLGDLASGNSGRRYRRWVAYGRSKSANLLFTHELAHRLAAHGSGVVAASAHPGYAATNLQTAGPRAEGRRVAERLMELGNRVVAQSAEAGALPALYAATAPGVRPDSFTGPSFAMWRGAPAPSRRAPWTTDDAVARRLWAVSEELTGVSYDDLKS</sequence>
<dbReference type="PRINTS" id="PR00080">
    <property type="entry name" value="SDRFAMILY"/>
</dbReference>
<gene>
    <name evidence="3" type="ORF">ACFPIH_36040</name>
</gene>
<dbReference type="Pfam" id="PF00106">
    <property type="entry name" value="adh_short"/>
    <property type="match status" value="1"/>
</dbReference>
<evidence type="ECO:0000256" key="1">
    <source>
        <dbReference type="ARBA" id="ARBA00023002"/>
    </source>
</evidence>
<dbReference type="EMBL" id="JBHSFK010000029">
    <property type="protein sequence ID" value="MFC4504859.1"/>
    <property type="molecule type" value="Genomic_DNA"/>
</dbReference>
<dbReference type="InterPro" id="IPR002347">
    <property type="entry name" value="SDR_fam"/>
</dbReference>
<dbReference type="SUPFAM" id="SSF51735">
    <property type="entry name" value="NAD(P)-binding Rossmann-fold domains"/>
    <property type="match status" value="1"/>
</dbReference>
<reference evidence="4" key="1">
    <citation type="journal article" date="2019" name="Int. J. Syst. Evol. Microbiol.">
        <title>The Global Catalogue of Microorganisms (GCM) 10K type strain sequencing project: providing services to taxonomists for standard genome sequencing and annotation.</title>
        <authorList>
            <consortium name="The Broad Institute Genomics Platform"/>
            <consortium name="The Broad Institute Genome Sequencing Center for Infectious Disease"/>
            <person name="Wu L."/>
            <person name="Ma J."/>
        </authorList>
    </citation>
    <scope>NUCLEOTIDE SEQUENCE [LARGE SCALE GENOMIC DNA]</scope>
    <source>
        <strain evidence="4">CGMCC 4.7177</strain>
    </source>
</reference>
<evidence type="ECO:0000313" key="3">
    <source>
        <dbReference type="EMBL" id="MFC4504859.1"/>
    </source>
</evidence>
<organism evidence="3 4">
    <name type="scientific">Streptomyces vulcanius</name>
    <dbReference type="NCBI Taxonomy" id="1441876"/>
    <lineage>
        <taxon>Bacteria</taxon>
        <taxon>Bacillati</taxon>
        <taxon>Actinomycetota</taxon>
        <taxon>Actinomycetes</taxon>
        <taxon>Kitasatosporales</taxon>
        <taxon>Streptomycetaceae</taxon>
        <taxon>Streptomyces</taxon>
    </lineage>
</organism>
<dbReference type="NCBIfam" id="NF004846">
    <property type="entry name" value="PRK06197.1"/>
    <property type="match status" value="1"/>
</dbReference>
<evidence type="ECO:0000256" key="2">
    <source>
        <dbReference type="RuleBase" id="RU000363"/>
    </source>
</evidence>
<protein>
    <submittedName>
        <fullName evidence="3">Oxidoreductase</fullName>
    </submittedName>
</protein>
<dbReference type="InterPro" id="IPR036291">
    <property type="entry name" value="NAD(P)-bd_dom_sf"/>
</dbReference>
<keyword evidence="4" id="KW-1185">Reference proteome</keyword>
<keyword evidence="1" id="KW-0560">Oxidoreductase</keyword>
<accession>A0ABV9AYE0</accession>
<dbReference type="Gene3D" id="3.40.50.720">
    <property type="entry name" value="NAD(P)-binding Rossmann-like Domain"/>
    <property type="match status" value="1"/>
</dbReference>
<dbReference type="Proteomes" id="UP001595839">
    <property type="component" value="Unassembled WGS sequence"/>
</dbReference>
<evidence type="ECO:0000313" key="4">
    <source>
        <dbReference type="Proteomes" id="UP001595839"/>
    </source>
</evidence>
<dbReference type="PANTHER" id="PTHR43157:SF31">
    <property type="entry name" value="PHOSPHATIDYLINOSITOL-GLYCAN BIOSYNTHESIS CLASS F PROTEIN"/>
    <property type="match status" value="1"/>
</dbReference>
<dbReference type="PANTHER" id="PTHR43157">
    <property type="entry name" value="PHOSPHATIDYLINOSITOL-GLYCAN BIOSYNTHESIS CLASS F PROTEIN-RELATED"/>
    <property type="match status" value="1"/>
</dbReference>
<proteinExistence type="inferred from homology"/>
<dbReference type="RefSeq" id="WP_381181120.1">
    <property type="nucleotide sequence ID" value="NZ_JBHSFK010000029.1"/>
</dbReference>
<dbReference type="PRINTS" id="PR00081">
    <property type="entry name" value="GDHRDH"/>
</dbReference>
<comment type="caution">
    <text evidence="3">The sequence shown here is derived from an EMBL/GenBank/DDBJ whole genome shotgun (WGS) entry which is preliminary data.</text>
</comment>